<dbReference type="PROSITE" id="PS50234">
    <property type="entry name" value="VWFA"/>
    <property type="match status" value="1"/>
</dbReference>
<dbReference type="Pfam" id="PF17123">
    <property type="entry name" value="zf-RING_11"/>
    <property type="match status" value="1"/>
</dbReference>
<dbReference type="SMART" id="SM00184">
    <property type="entry name" value="RING"/>
    <property type="match status" value="1"/>
</dbReference>
<reference evidence="6" key="2">
    <citation type="submission" date="2025-08" db="UniProtKB">
        <authorList>
            <consortium name="RefSeq"/>
        </authorList>
    </citation>
    <scope>IDENTIFICATION</scope>
    <source>
        <tissue evidence="6">Etiolated seedlings</tissue>
    </source>
</reference>
<dbReference type="PANTHER" id="PTHR10579">
    <property type="entry name" value="CALCIUM-ACTIVATED CHLORIDE CHANNEL REGULATOR"/>
    <property type="match status" value="1"/>
</dbReference>
<dbReference type="InterPro" id="IPR036465">
    <property type="entry name" value="vWFA_dom_sf"/>
</dbReference>
<dbReference type="Gene3D" id="3.30.40.10">
    <property type="entry name" value="Zinc/RING finger domain, C3HC4 (zinc finger)"/>
    <property type="match status" value="1"/>
</dbReference>
<sequence>MVAGWRMPFCTSKDREPKALAEQQWDFDNINESPKVSSSKFTFSSTPPTSPNLLCKTSNSNSSSIHDNKSNSPKWSSPNSPQSYYSLLKATLRLSKSLCGICSQSVKTGEGKAIFTAECSHIFHFPCIATHVTNQQIVTCPVCGTNWNNLQPEKTVEENNTTQNVKTTSSFKLPTYNDDEPLLPSTSVSRFNTILESNENEEDEDEDQEEVGDEENKEPIEFQGFDVSSTRTFDSFLLPETAIVTSNKSFENLVAVLKVKAKPYNVDSNRPPVDLVTVLDVGSSVSGEELLMMKRSMQVLISSLGSADRLSVVAFSGGSKRMFPLRRMTGRGRRTVRRIVDALAVNELNGDGVPARKVAMMKAAKILEDRRQKNPVAEIILLTNGEKDSRLSSTRFSHLEIPVHALAYSHAHNDGAFAKRIGNILRVVAQDIKFELQSTSSLEISAVYSPELSFTDKLLPGSAVLGDLRAEEERELFIEFKVPSSSGSHNHALSVRSSFRDPFTQEIVHSKERLIIIPRPRSVGSLDPKIKRLIRLHVSSRASVKQTSHETANEWLRRLEAEDMRGQPQLRSHKLRTNNNCLEGKMEPLTPISAWKAAEKLAKVAIMRKSMNKVGDLHGFEDARF</sequence>
<dbReference type="InterPro" id="IPR013083">
    <property type="entry name" value="Znf_RING/FYVE/PHD"/>
</dbReference>
<dbReference type="GeneID" id="101504423"/>
<organism evidence="5 6">
    <name type="scientific">Cicer arietinum</name>
    <name type="common">Chickpea</name>
    <name type="synonym">Garbanzo</name>
    <dbReference type="NCBI Taxonomy" id="3827"/>
    <lineage>
        <taxon>Eukaryota</taxon>
        <taxon>Viridiplantae</taxon>
        <taxon>Streptophyta</taxon>
        <taxon>Embryophyta</taxon>
        <taxon>Tracheophyta</taxon>
        <taxon>Spermatophyta</taxon>
        <taxon>Magnoliopsida</taxon>
        <taxon>eudicotyledons</taxon>
        <taxon>Gunneridae</taxon>
        <taxon>Pentapetalae</taxon>
        <taxon>rosids</taxon>
        <taxon>fabids</taxon>
        <taxon>Fabales</taxon>
        <taxon>Fabaceae</taxon>
        <taxon>Papilionoideae</taxon>
        <taxon>50 kb inversion clade</taxon>
        <taxon>NPAAA clade</taxon>
        <taxon>Hologalegina</taxon>
        <taxon>IRL clade</taxon>
        <taxon>Cicereae</taxon>
        <taxon>Cicer</taxon>
    </lineage>
</organism>
<feature type="compositionally biased region" description="Low complexity" evidence="2">
    <location>
        <begin position="33"/>
        <end position="47"/>
    </location>
</feature>
<feature type="compositionally biased region" description="Polar residues" evidence="2">
    <location>
        <begin position="184"/>
        <end position="195"/>
    </location>
</feature>
<protein>
    <submittedName>
        <fullName evidence="6">E3 ubiquitin-protein ligase WAVH1-like</fullName>
    </submittedName>
</protein>
<dbReference type="KEGG" id="cam:101504423"/>
<dbReference type="InterPro" id="IPR002035">
    <property type="entry name" value="VWF_A"/>
</dbReference>
<dbReference type="PANTHER" id="PTHR10579:SF120">
    <property type="entry name" value="CHROMATIN REGULATOR PHD FAMILY-RELATED"/>
    <property type="match status" value="1"/>
</dbReference>
<dbReference type="GO" id="GO:0008270">
    <property type="term" value="F:zinc ion binding"/>
    <property type="evidence" value="ECO:0007669"/>
    <property type="project" value="UniProtKB-KW"/>
</dbReference>
<keyword evidence="1" id="KW-0862">Zinc</keyword>
<dbReference type="SUPFAM" id="SSF53300">
    <property type="entry name" value="vWA-like"/>
    <property type="match status" value="1"/>
</dbReference>
<dbReference type="PROSITE" id="PS50089">
    <property type="entry name" value="ZF_RING_2"/>
    <property type="match status" value="1"/>
</dbReference>
<evidence type="ECO:0000256" key="1">
    <source>
        <dbReference type="PROSITE-ProRule" id="PRU00175"/>
    </source>
</evidence>
<reference evidence="5" key="1">
    <citation type="journal article" date="2013" name="Nat. Biotechnol.">
        <title>Draft genome sequence of chickpea (Cicer arietinum) provides a resource for trait improvement.</title>
        <authorList>
            <person name="Varshney R.K."/>
            <person name="Song C."/>
            <person name="Saxena R.K."/>
            <person name="Azam S."/>
            <person name="Yu S."/>
            <person name="Sharpe A.G."/>
            <person name="Cannon S."/>
            <person name="Baek J."/>
            <person name="Rosen B.D."/>
            <person name="Tar'an B."/>
            <person name="Millan T."/>
            <person name="Zhang X."/>
            <person name="Ramsay L.D."/>
            <person name="Iwata A."/>
            <person name="Wang Y."/>
            <person name="Nelson W."/>
            <person name="Farmer A.D."/>
            <person name="Gaur P.M."/>
            <person name="Soderlund C."/>
            <person name="Penmetsa R.V."/>
            <person name="Xu C."/>
            <person name="Bharti A.K."/>
            <person name="He W."/>
            <person name="Winter P."/>
            <person name="Zhao S."/>
            <person name="Hane J.K."/>
            <person name="Carrasquilla-Garcia N."/>
            <person name="Condie J.A."/>
            <person name="Upadhyaya H.D."/>
            <person name="Luo M.C."/>
            <person name="Thudi M."/>
            <person name="Gowda C.L."/>
            <person name="Singh N.P."/>
            <person name="Lichtenzveig J."/>
            <person name="Gali K.K."/>
            <person name="Rubio J."/>
            <person name="Nadarajan N."/>
            <person name="Dolezel J."/>
            <person name="Bansal K.C."/>
            <person name="Xu X."/>
            <person name="Edwards D."/>
            <person name="Zhang G."/>
            <person name="Kahl G."/>
            <person name="Gil J."/>
            <person name="Singh K.B."/>
            <person name="Datta S.K."/>
            <person name="Jackson S.A."/>
            <person name="Wang J."/>
            <person name="Cook D.R."/>
        </authorList>
    </citation>
    <scope>NUCLEOTIDE SEQUENCE [LARGE SCALE GENOMIC DNA]</scope>
    <source>
        <strain evidence="5">cv. CDC Frontier</strain>
    </source>
</reference>
<accession>A0A1S2YTM6</accession>
<dbReference type="SMART" id="SM00327">
    <property type="entry name" value="VWA"/>
    <property type="match status" value="1"/>
</dbReference>
<proteinExistence type="predicted"/>
<evidence type="ECO:0000259" key="3">
    <source>
        <dbReference type="PROSITE" id="PS50089"/>
    </source>
</evidence>
<feature type="compositionally biased region" description="Low complexity" evidence="2">
    <location>
        <begin position="70"/>
        <end position="80"/>
    </location>
</feature>
<dbReference type="eggNOG" id="ENOG502QVJZ">
    <property type="taxonomic scope" value="Eukaryota"/>
</dbReference>
<evidence type="ECO:0000313" key="5">
    <source>
        <dbReference type="Proteomes" id="UP000087171"/>
    </source>
</evidence>
<evidence type="ECO:0000256" key="2">
    <source>
        <dbReference type="SAM" id="MobiDB-lite"/>
    </source>
</evidence>
<feature type="domain" description="RING-type" evidence="3">
    <location>
        <begin position="99"/>
        <end position="143"/>
    </location>
</feature>
<dbReference type="Proteomes" id="UP000087171">
    <property type="component" value="Chromosome Ca7"/>
</dbReference>
<name>A0A1S2YTM6_CICAR</name>
<keyword evidence="1" id="KW-0863">Zinc-finger</keyword>
<feature type="domain" description="VWFA" evidence="4">
    <location>
        <begin position="274"/>
        <end position="458"/>
    </location>
</feature>
<feature type="region of interest" description="Disordered" evidence="2">
    <location>
        <begin position="154"/>
        <end position="224"/>
    </location>
</feature>
<evidence type="ECO:0000313" key="6">
    <source>
        <dbReference type="RefSeq" id="XP_004509717.1"/>
    </source>
</evidence>
<dbReference type="SUPFAM" id="SSF57850">
    <property type="entry name" value="RING/U-box"/>
    <property type="match status" value="1"/>
</dbReference>
<feature type="region of interest" description="Disordered" evidence="2">
    <location>
        <begin position="24"/>
        <end position="80"/>
    </location>
</feature>
<keyword evidence="5" id="KW-1185">Reference proteome</keyword>
<feature type="compositionally biased region" description="Acidic residues" evidence="2">
    <location>
        <begin position="198"/>
        <end position="216"/>
    </location>
</feature>
<dbReference type="PaxDb" id="3827-XP_004509717.1"/>
<dbReference type="RefSeq" id="XP_004509717.1">
    <property type="nucleotide sequence ID" value="XM_004509660.3"/>
</dbReference>
<evidence type="ECO:0000259" key="4">
    <source>
        <dbReference type="PROSITE" id="PS50234"/>
    </source>
</evidence>
<dbReference type="AlphaFoldDB" id="A0A1S2YTM6"/>
<dbReference type="STRING" id="3827.A0A1S2YTM6"/>
<feature type="compositionally biased region" description="Polar residues" evidence="2">
    <location>
        <begin position="55"/>
        <end position="65"/>
    </location>
</feature>
<dbReference type="InterPro" id="IPR051266">
    <property type="entry name" value="CLCR"/>
</dbReference>
<dbReference type="OrthoDB" id="687730at2759"/>
<dbReference type="Gene3D" id="3.40.50.410">
    <property type="entry name" value="von Willebrand factor, type A domain"/>
    <property type="match status" value="1"/>
</dbReference>
<feature type="compositionally biased region" description="Polar residues" evidence="2">
    <location>
        <begin position="154"/>
        <end position="172"/>
    </location>
</feature>
<dbReference type="InterPro" id="IPR001841">
    <property type="entry name" value="Znf_RING"/>
</dbReference>
<gene>
    <name evidence="6" type="primary">LOC101504423</name>
</gene>
<keyword evidence="1" id="KW-0479">Metal-binding</keyword>
<dbReference type="Pfam" id="PF13519">
    <property type="entry name" value="VWA_2"/>
    <property type="match status" value="1"/>
</dbReference>